<evidence type="ECO:0000313" key="1">
    <source>
        <dbReference type="EMBL" id="AQK70725.1"/>
    </source>
</evidence>
<protein>
    <submittedName>
        <fullName evidence="1">RNA-binding (RRM/RBD/RNP motifs) family protein</fullName>
    </submittedName>
</protein>
<name>A0A1D6H7I8_MAIZE</name>
<dbReference type="ExpressionAtlas" id="A0A1D6H7I8">
    <property type="expression patterns" value="baseline and differential"/>
</dbReference>
<dbReference type="EMBL" id="CM000781">
    <property type="protein sequence ID" value="AQK70725.1"/>
    <property type="molecule type" value="Genomic_DNA"/>
</dbReference>
<dbReference type="AlphaFoldDB" id="A0A1D6H7I8"/>
<reference evidence="1" key="1">
    <citation type="submission" date="2015-12" db="EMBL/GenBank/DDBJ databases">
        <title>Update maize B73 reference genome by single molecule sequencing technologies.</title>
        <authorList>
            <consortium name="Maize Genome Sequencing Project"/>
            <person name="Ware D."/>
        </authorList>
    </citation>
    <scope>NUCLEOTIDE SEQUENCE</scope>
    <source>
        <tissue evidence="1">Seedling</tissue>
    </source>
</reference>
<proteinExistence type="predicted"/>
<organism evidence="1">
    <name type="scientific">Zea mays</name>
    <name type="common">Maize</name>
    <dbReference type="NCBI Taxonomy" id="4577"/>
    <lineage>
        <taxon>Eukaryota</taxon>
        <taxon>Viridiplantae</taxon>
        <taxon>Streptophyta</taxon>
        <taxon>Embryophyta</taxon>
        <taxon>Tracheophyta</taxon>
        <taxon>Spermatophyta</taxon>
        <taxon>Magnoliopsida</taxon>
        <taxon>Liliopsida</taxon>
        <taxon>Poales</taxon>
        <taxon>Poaceae</taxon>
        <taxon>PACMAD clade</taxon>
        <taxon>Panicoideae</taxon>
        <taxon>Andropogonodae</taxon>
        <taxon>Andropogoneae</taxon>
        <taxon>Tripsacinae</taxon>
        <taxon>Zea</taxon>
    </lineage>
</organism>
<gene>
    <name evidence="1" type="ORF">ZEAMMB73_Zm00001d016410</name>
</gene>
<accession>A0A1D6H7I8</accession>
<sequence>MHLLSLCSVCSRPKGRDSRDLSSSSDGLQNDGKHQLDKTIQMREDLENEVNQIKDKISGKEQHIADLQKKAQVIYVMIFKGFCCLHLHQTRG</sequence>